<feature type="non-terminal residue" evidence="1">
    <location>
        <position position="72"/>
    </location>
</feature>
<organism evidence="1 2">
    <name type="scientific">Stylosanthes scabra</name>
    <dbReference type="NCBI Taxonomy" id="79078"/>
    <lineage>
        <taxon>Eukaryota</taxon>
        <taxon>Viridiplantae</taxon>
        <taxon>Streptophyta</taxon>
        <taxon>Embryophyta</taxon>
        <taxon>Tracheophyta</taxon>
        <taxon>Spermatophyta</taxon>
        <taxon>Magnoliopsida</taxon>
        <taxon>eudicotyledons</taxon>
        <taxon>Gunneridae</taxon>
        <taxon>Pentapetalae</taxon>
        <taxon>rosids</taxon>
        <taxon>fabids</taxon>
        <taxon>Fabales</taxon>
        <taxon>Fabaceae</taxon>
        <taxon>Papilionoideae</taxon>
        <taxon>50 kb inversion clade</taxon>
        <taxon>dalbergioids sensu lato</taxon>
        <taxon>Dalbergieae</taxon>
        <taxon>Pterocarpus clade</taxon>
        <taxon>Stylosanthes</taxon>
    </lineage>
</organism>
<evidence type="ECO:0000313" key="2">
    <source>
        <dbReference type="Proteomes" id="UP001341840"/>
    </source>
</evidence>
<proteinExistence type="predicted"/>
<sequence length="72" mass="7480">VLLLYLFDRTNSSHKTTTAAGLAGSTTAELLPPPSQPHVLAMWEKLVPRLAYATTSSGYGGDGDGNYDAGVG</sequence>
<gene>
    <name evidence="1" type="ORF">PIB30_093319</name>
</gene>
<reference evidence="1 2" key="1">
    <citation type="journal article" date="2023" name="Plants (Basel)">
        <title>Bridging the Gap: Combining Genomics and Transcriptomics Approaches to Understand Stylosanthes scabra, an Orphan Legume from the Brazilian Caatinga.</title>
        <authorList>
            <person name="Ferreira-Neto J.R.C."/>
            <person name="da Silva M.D."/>
            <person name="Binneck E."/>
            <person name="de Melo N.F."/>
            <person name="da Silva R.H."/>
            <person name="de Melo A.L.T.M."/>
            <person name="Pandolfi V."/>
            <person name="Bustamante F.O."/>
            <person name="Brasileiro-Vidal A.C."/>
            <person name="Benko-Iseppon A.M."/>
        </authorList>
    </citation>
    <scope>NUCLEOTIDE SEQUENCE [LARGE SCALE GENOMIC DNA]</scope>
    <source>
        <tissue evidence="1">Leaves</tissue>
    </source>
</reference>
<protein>
    <submittedName>
        <fullName evidence="1">Uncharacterized protein</fullName>
    </submittedName>
</protein>
<comment type="caution">
    <text evidence="1">The sequence shown here is derived from an EMBL/GenBank/DDBJ whole genome shotgun (WGS) entry which is preliminary data.</text>
</comment>
<evidence type="ECO:0000313" key="1">
    <source>
        <dbReference type="EMBL" id="MED6115713.1"/>
    </source>
</evidence>
<feature type="non-terminal residue" evidence="1">
    <location>
        <position position="1"/>
    </location>
</feature>
<dbReference type="EMBL" id="JASCZI010001983">
    <property type="protein sequence ID" value="MED6115713.1"/>
    <property type="molecule type" value="Genomic_DNA"/>
</dbReference>
<keyword evidence="2" id="KW-1185">Reference proteome</keyword>
<dbReference type="Proteomes" id="UP001341840">
    <property type="component" value="Unassembled WGS sequence"/>
</dbReference>
<name>A0ABU6QV91_9FABA</name>
<accession>A0ABU6QV91</accession>